<accession>A0A168RWR3</accession>
<feature type="compositionally biased region" description="Low complexity" evidence="1">
    <location>
        <begin position="178"/>
        <end position="215"/>
    </location>
</feature>
<dbReference type="AlphaFoldDB" id="A0A168RWR3"/>
<sequence>MSEQNNTFNPSSLLHRAKVPTVKVYSPGGLLWFPGEHQEHHMRRGHILPSIFPQVKKAIHAPLASPCQSAPTGNYTEDAAAPLVDSHISGLQPQGDANDDYAGNNRRDSILSVINQFFKTTDPDLNCADGSPPIPSPQIKQEDDEKDILQDEHVLHGCPWIIFPAATLLPPTTPSPTLPAVISSPPASPSPTLSAVTLSPPTTPSPTSSAATSSPPTTPSPALPAVILSPSTSPSLASTK</sequence>
<dbReference type="Proteomes" id="UP000078561">
    <property type="component" value="Unassembled WGS sequence"/>
</dbReference>
<reference evidence="2" key="1">
    <citation type="submission" date="2016-04" db="EMBL/GenBank/DDBJ databases">
        <authorList>
            <person name="Evans L.H."/>
            <person name="Alamgir A."/>
            <person name="Owens N."/>
            <person name="Weber N.D."/>
            <person name="Virtaneva K."/>
            <person name="Barbian K."/>
            <person name="Babar A."/>
            <person name="Rosenke K."/>
        </authorList>
    </citation>
    <scope>NUCLEOTIDE SEQUENCE [LARGE SCALE GENOMIC DNA]</scope>
    <source>
        <strain evidence="2">CBS 101.48</strain>
    </source>
</reference>
<evidence type="ECO:0000256" key="1">
    <source>
        <dbReference type="SAM" id="MobiDB-lite"/>
    </source>
</evidence>
<dbReference type="InParanoid" id="A0A168RWR3"/>
<proteinExistence type="predicted"/>
<feature type="compositionally biased region" description="Low complexity" evidence="1">
    <location>
        <begin position="223"/>
        <end position="240"/>
    </location>
</feature>
<organism evidence="2">
    <name type="scientific">Absidia glauca</name>
    <name type="common">Pin mould</name>
    <dbReference type="NCBI Taxonomy" id="4829"/>
    <lineage>
        <taxon>Eukaryota</taxon>
        <taxon>Fungi</taxon>
        <taxon>Fungi incertae sedis</taxon>
        <taxon>Mucoromycota</taxon>
        <taxon>Mucoromycotina</taxon>
        <taxon>Mucoromycetes</taxon>
        <taxon>Mucorales</taxon>
        <taxon>Cunninghamellaceae</taxon>
        <taxon>Absidia</taxon>
    </lineage>
</organism>
<gene>
    <name evidence="2" type="primary">ABSGL_13143.1 scaffold 13659</name>
</gene>
<keyword evidence="3" id="KW-1185">Reference proteome</keyword>
<evidence type="ECO:0000313" key="2">
    <source>
        <dbReference type="EMBL" id="SAM07500.1"/>
    </source>
</evidence>
<protein>
    <submittedName>
        <fullName evidence="2">Uncharacterized protein</fullName>
    </submittedName>
</protein>
<name>A0A168RWR3_ABSGL</name>
<dbReference type="EMBL" id="LT554760">
    <property type="protein sequence ID" value="SAM07500.1"/>
    <property type="molecule type" value="Genomic_DNA"/>
</dbReference>
<feature type="region of interest" description="Disordered" evidence="1">
    <location>
        <begin position="177"/>
        <end position="240"/>
    </location>
</feature>
<evidence type="ECO:0000313" key="3">
    <source>
        <dbReference type="Proteomes" id="UP000078561"/>
    </source>
</evidence>